<dbReference type="EMBL" id="SPNK01000020">
    <property type="protein sequence ID" value="TFH98748.1"/>
    <property type="molecule type" value="Genomic_DNA"/>
</dbReference>
<keyword evidence="2" id="KW-1185">Reference proteome</keyword>
<name>A0AAX2SDD7_KOCRH</name>
<protein>
    <submittedName>
        <fullName evidence="1">Uncharacterized protein</fullName>
    </submittedName>
</protein>
<gene>
    <name evidence="1" type="ORF">E4P33_11630</name>
</gene>
<comment type="caution">
    <text evidence="1">The sequence shown here is derived from an EMBL/GenBank/DDBJ whole genome shotgun (WGS) entry which is preliminary data.</text>
</comment>
<dbReference type="RefSeq" id="WP_135010943.1">
    <property type="nucleotide sequence ID" value="NZ_JAYEXM010000008.1"/>
</dbReference>
<evidence type="ECO:0000313" key="1">
    <source>
        <dbReference type="EMBL" id="TFH98748.1"/>
    </source>
</evidence>
<reference evidence="1 2" key="1">
    <citation type="submission" date="2019-03" db="EMBL/GenBank/DDBJ databases">
        <title>Genome Sequencing and Assembly of Various Microbes Isolated from Alder Root Nodule.</title>
        <authorList>
            <person name="Swanson E."/>
            <person name="Sevigny J.L."/>
            <person name="Pesce C."/>
            <person name="Davis I."/>
            <person name="Kleiner V."/>
            <person name="Tisa L."/>
        </authorList>
    </citation>
    <scope>NUCLEOTIDE SEQUENCE [LARGE SCALE GENOMIC DNA]</scope>
    <source>
        <strain evidence="1 2">4R-31</strain>
    </source>
</reference>
<accession>A0AAX2SDD7</accession>
<organism evidence="1 2">
    <name type="scientific">Kocuria rhizophila</name>
    <dbReference type="NCBI Taxonomy" id="72000"/>
    <lineage>
        <taxon>Bacteria</taxon>
        <taxon>Bacillati</taxon>
        <taxon>Actinomycetota</taxon>
        <taxon>Actinomycetes</taxon>
        <taxon>Micrococcales</taxon>
        <taxon>Micrococcaceae</taxon>
        <taxon>Kocuria</taxon>
    </lineage>
</organism>
<proteinExistence type="predicted"/>
<sequence>MSDMSLPVRIGDDAAVLDLVPLASDMPTVEDLRMVLAAYRIRGMLGFRSRRAEVARIRREVTGAVHSVQPRTVVMVFEGADGASRRRVDRIARHVTRDISVAATNAVGSDTTVIGLVVMTGQERDLAATCVRHVAVEPPERGDGLVFHAADLRRANIYELIEEAVV</sequence>
<dbReference type="Proteomes" id="UP000298017">
    <property type="component" value="Unassembled WGS sequence"/>
</dbReference>
<evidence type="ECO:0000313" key="2">
    <source>
        <dbReference type="Proteomes" id="UP000298017"/>
    </source>
</evidence>
<dbReference type="AlphaFoldDB" id="A0AAX2SDD7"/>